<feature type="domain" description="Resolvase/invertase-type recombinase catalytic" evidence="2">
    <location>
        <begin position="1"/>
        <end position="146"/>
    </location>
</feature>
<dbReference type="Pfam" id="PF13408">
    <property type="entry name" value="Zn_ribbon_recom"/>
    <property type="match status" value="1"/>
</dbReference>
<dbReference type="InterPro" id="IPR011109">
    <property type="entry name" value="DNA_bind_recombinase_dom"/>
</dbReference>
<dbReference type="Proteomes" id="UP001079535">
    <property type="component" value="Unassembled WGS sequence"/>
</dbReference>
<dbReference type="AlphaFoldDB" id="A0A9Q6AJ69"/>
<evidence type="ECO:0000313" key="4">
    <source>
        <dbReference type="EMBL" id="MCZ0668838.1"/>
    </source>
</evidence>
<evidence type="ECO:0000256" key="1">
    <source>
        <dbReference type="SAM" id="Coils"/>
    </source>
</evidence>
<dbReference type="Gene3D" id="3.40.50.1390">
    <property type="entry name" value="Resolvase, N-terminal catalytic domain"/>
    <property type="match status" value="1"/>
</dbReference>
<dbReference type="InterPro" id="IPR050639">
    <property type="entry name" value="SSR_resolvase"/>
</dbReference>
<accession>A0A9Q6AJ69</accession>
<dbReference type="PANTHER" id="PTHR30461:SF23">
    <property type="entry name" value="DNA RECOMBINASE-RELATED"/>
    <property type="match status" value="1"/>
</dbReference>
<dbReference type="EMBL" id="JAPRAY010000024">
    <property type="protein sequence ID" value="MCZ0668838.1"/>
    <property type="molecule type" value="Genomic_DNA"/>
</dbReference>
<sequence>MNAGYVRLSRDDDKRNYVSIENQKLIINQYASDHGMVIDRWYEDDGVSGYIFDRPGFQQMMADLDKDIDTVYVKDFSRLGRHNAKVLLLLDEFQERGKHLIVIDDNYDSFDSSDDTIGIKTWFNERYVKDTSKKIKRAIGARQKEGTLMTKPPFGYCRDTKDKSIIKIVPKEAKFIKMVYDLYISGSGYRKIANYLTDQGIPTPSMVQREREIEEGRISKKKVATIWSDSMVKELLDNDFYIGTFRLRKRARNTVHGKDKRVPKEEQCIFEDHHPAIIDKATFSLVQELKEKRNRTNYRGSRGEWIGSEIPNPFGSCLFCKDCGSRLTPIKRQTSSRERKYYICTTYNTKGRRYCEKAHLIEENDLMEDVLNYIKLCREALCEVISTYDMRDFEAEKKTLAEKRQDIQEEIQNRKNQLKVLLTQKIKDLSIASENEDLIYETYDSMQKDLLSQIHGLEMQEKELNETTIETPDVKDKLRNALDVVDKIIAGGTLDRRDIELLIERIDVDKEGMPEITLKYGLSDLINYSPADEMNRRENTVIALVMKLIIEDERGYTSAKYLSEHITALGFKKTKQSILPYINLMKEWGILEDTDNPLKPYNIVKTKEELAVLMHQYLPDLPVQMTSEQLSDKYLHYNNGDRWYAGNGF</sequence>
<dbReference type="InterPro" id="IPR025827">
    <property type="entry name" value="Zn_ribbon_recom_dom"/>
</dbReference>
<dbReference type="InterPro" id="IPR038109">
    <property type="entry name" value="DNA_bind_recomb_sf"/>
</dbReference>
<dbReference type="Pfam" id="PF00239">
    <property type="entry name" value="Resolvase"/>
    <property type="match status" value="1"/>
</dbReference>
<dbReference type="SMART" id="SM00857">
    <property type="entry name" value="Resolvase"/>
    <property type="match status" value="1"/>
</dbReference>
<gene>
    <name evidence="4" type="ORF">OZZ17_15075</name>
</gene>
<proteinExistence type="predicted"/>
<dbReference type="GO" id="GO:0003677">
    <property type="term" value="F:DNA binding"/>
    <property type="evidence" value="ECO:0007669"/>
    <property type="project" value="InterPro"/>
</dbReference>
<dbReference type="InterPro" id="IPR036162">
    <property type="entry name" value="Resolvase-like_N_sf"/>
</dbReference>
<dbReference type="SUPFAM" id="SSF53041">
    <property type="entry name" value="Resolvase-like"/>
    <property type="match status" value="1"/>
</dbReference>
<evidence type="ECO:0000259" key="2">
    <source>
        <dbReference type="PROSITE" id="PS51736"/>
    </source>
</evidence>
<dbReference type="PANTHER" id="PTHR30461">
    <property type="entry name" value="DNA-INVERTASE FROM LAMBDOID PROPHAGE"/>
    <property type="match status" value="1"/>
</dbReference>
<evidence type="ECO:0000313" key="5">
    <source>
        <dbReference type="Proteomes" id="UP001079535"/>
    </source>
</evidence>
<dbReference type="GO" id="GO:0000150">
    <property type="term" value="F:DNA strand exchange activity"/>
    <property type="evidence" value="ECO:0007669"/>
    <property type="project" value="InterPro"/>
</dbReference>
<feature type="domain" description="Recombinase" evidence="3">
    <location>
        <begin position="153"/>
        <end position="296"/>
    </location>
</feature>
<organism evidence="4 5">
    <name type="scientific">Mediterraneibacter gnavus</name>
    <name type="common">Ruminococcus gnavus</name>
    <dbReference type="NCBI Taxonomy" id="33038"/>
    <lineage>
        <taxon>Bacteria</taxon>
        <taxon>Bacillati</taxon>
        <taxon>Bacillota</taxon>
        <taxon>Clostridia</taxon>
        <taxon>Lachnospirales</taxon>
        <taxon>Lachnospiraceae</taxon>
        <taxon>Mediterraneibacter</taxon>
    </lineage>
</organism>
<dbReference type="RefSeq" id="WP_101874926.1">
    <property type="nucleotide sequence ID" value="NZ_JAPRAY010000024.1"/>
</dbReference>
<dbReference type="Gene3D" id="3.90.1750.20">
    <property type="entry name" value="Putative Large Serine Recombinase, Chain B, Domain 2"/>
    <property type="match status" value="1"/>
</dbReference>
<reference evidence="4" key="1">
    <citation type="submission" date="2022-11" db="EMBL/GenBank/DDBJ databases">
        <title>Temperate bacteriophages infecting mucin-degrading bacterium Ruminococcus gnavus from the human gut.</title>
        <authorList>
            <person name="Buttimer C."/>
        </authorList>
    </citation>
    <scope>NUCLEOTIDE SEQUENCE</scope>
    <source>
        <strain evidence="4">CCUG 49994</strain>
    </source>
</reference>
<dbReference type="InterPro" id="IPR006119">
    <property type="entry name" value="Resolv_N"/>
</dbReference>
<dbReference type="PROSITE" id="PS51736">
    <property type="entry name" value="RECOMBINASES_3"/>
    <property type="match status" value="1"/>
</dbReference>
<dbReference type="Pfam" id="PF07508">
    <property type="entry name" value="Recombinase"/>
    <property type="match status" value="1"/>
</dbReference>
<dbReference type="PROSITE" id="PS51737">
    <property type="entry name" value="RECOMBINASE_DNA_BIND"/>
    <property type="match status" value="1"/>
</dbReference>
<keyword evidence="1" id="KW-0175">Coiled coil</keyword>
<evidence type="ECO:0000259" key="3">
    <source>
        <dbReference type="PROSITE" id="PS51737"/>
    </source>
</evidence>
<feature type="coiled-coil region" evidence="1">
    <location>
        <begin position="390"/>
        <end position="424"/>
    </location>
</feature>
<name>A0A9Q6AJ69_MEDGN</name>
<protein>
    <submittedName>
        <fullName evidence="4">Recombinase family protein</fullName>
    </submittedName>
</protein>
<comment type="caution">
    <text evidence="4">The sequence shown here is derived from an EMBL/GenBank/DDBJ whole genome shotgun (WGS) entry which is preliminary data.</text>
</comment>